<feature type="coiled-coil region" evidence="1">
    <location>
        <begin position="122"/>
        <end position="149"/>
    </location>
</feature>
<accession>A0A4Y2N932</accession>
<dbReference type="OrthoDB" id="6433674at2759"/>
<evidence type="ECO:0000256" key="2">
    <source>
        <dbReference type="SAM" id="MobiDB-lite"/>
    </source>
</evidence>
<dbReference type="Proteomes" id="UP000499080">
    <property type="component" value="Unassembled WGS sequence"/>
</dbReference>
<feature type="coiled-coil region" evidence="1">
    <location>
        <begin position="22"/>
        <end position="70"/>
    </location>
</feature>
<feature type="coiled-coil region" evidence="1">
    <location>
        <begin position="241"/>
        <end position="275"/>
    </location>
</feature>
<feature type="region of interest" description="Disordered" evidence="2">
    <location>
        <begin position="358"/>
        <end position="403"/>
    </location>
</feature>
<reference evidence="3 4" key="1">
    <citation type="journal article" date="2019" name="Sci. Rep.">
        <title>Orb-weaving spider Araneus ventricosus genome elucidates the spidroin gene catalogue.</title>
        <authorList>
            <person name="Kono N."/>
            <person name="Nakamura H."/>
            <person name="Ohtoshi R."/>
            <person name="Moran D.A.P."/>
            <person name="Shinohara A."/>
            <person name="Yoshida Y."/>
            <person name="Fujiwara M."/>
            <person name="Mori M."/>
            <person name="Tomita M."/>
            <person name="Arakawa K."/>
        </authorList>
    </citation>
    <scope>NUCLEOTIDE SEQUENCE [LARGE SCALE GENOMIC DNA]</scope>
</reference>
<feature type="compositionally biased region" description="Polar residues" evidence="2">
    <location>
        <begin position="392"/>
        <end position="403"/>
    </location>
</feature>
<keyword evidence="4" id="KW-1185">Reference proteome</keyword>
<evidence type="ECO:0000313" key="3">
    <source>
        <dbReference type="EMBL" id="GBN35791.1"/>
    </source>
</evidence>
<evidence type="ECO:0000313" key="4">
    <source>
        <dbReference type="Proteomes" id="UP000499080"/>
    </source>
</evidence>
<dbReference type="EMBL" id="BGPR01008747">
    <property type="protein sequence ID" value="GBN35791.1"/>
    <property type="molecule type" value="Genomic_DNA"/>
</dbReference>
<evidence type="ECO:0000256" key="1">
    <source>
        <dbReference type="SAM" id="Coils"/>
    </source>
</evidence>
<sequence length="403" mass="47749">MPPKKKPDSEAVGIYDVEIMNEDELKQYIEALKEESERMKTAFIYHQRDKRELEDLLKNTQEDILSKYERLMQKEIELQQLLSESSDILNDEYKKQLIKDLEINKELTQNMIDNFIEVQEARMFQQDELKKLQKHLNDREKEVDNIKLAHRFISTDLKEQTEEEWTNMMEKRKTSLEEISKEFNEKHLEERRKLFEEEENVIDAILDSLFGKDSDKYPSTNQAEKMSWYFKDLFWKNIKASVNLKVKVESLEKELNKLKMLLKDAEHENKELLKSFEAKNYSLQNGEQTASERDDFDDKQLEYLTYENYTLNEKLRQVTEERNILKDKFISAMRDIYKKADFASFLTEQMVASLLNGRQHPGEIPQNSSLKEKEQEAISKASGVNQEYDVTETASTSSSLPVI</sequence>
<organism evidence="3 4">
    <name type="scientific">Araneus ventricosus</name>
    <name type="common">Orbweaver spider</name>
    <name type="synonym">Epeira ventricosa</name>
    <dbReference type="NCBI Taxonomy" id="182803"/>
    <lineage>
        <taxon>Eukaryota</taxon>
        <taxon>Metazoa</taxon>
        <taxon>Ecdysozoa</taxon>
        <taxon>Arthropoda</taxon>
        <taxon>Chelicerata</taxon>
        <taxon>Arachnida</taxon>
        <taxon>Araneae</taxon>
        <taxon>Araneomorphae</taxon>
        <taxon>Entelegynae</taxon>
        <taxon>Araneoidea</taxon>
        <taxon>Araneidae</taxon>
        <taxon>Araneus</taxon>
    </lineage>
</organism>
<comment type="caution">
    <text evidence="3">The sequence shown here is derived from an EMBL/GenBank/DDBJ whole genome shotgun (WGS) entry which is preliminary data.</text>
</comment>
<dbReference type="AlphaFoldDB" id="A0A4Y2N932"/>
<protein>
    <submittedName>
        <fullName evidence="3">Uncharacterized protein</fullName>
    </submittedName>
</protein>
<proteinExistence type="predicted"/>
<keyword evidence="1" id="KW-0175">Coiled coil</keyword>
<gene>
    <name evidence="3" type="ORF">AVEN_215711_1</name>
</gene>
<name>A0A4Y2N932_ARAVE</name>